<organism evidence="2 3">
    <name type="scientific">Vespula germanica</name>
    <name type="common">German yellow jacket</name>
    <name type="synonym">Paravespula germanica</name>
    <dbReference type="NCBI Taxonomy" id="30212"/>
    <lineage>
        <taxon>Eukaryota</taxon>
        <taxon>Metazoa</taxon>
        <taxon>Ecdysozoa</taxon>
        <taxon>Arthropoda</taxon>
        <taxon>Hexapoda</taxon>
        <taxon>Insecta</taxon>
        <taxon>Pterygota</taxon>
        <taxon>Neoptera</taxon>
        <taxon>Endopterygota</taxon>
        <taxon>Hymenoptera</taxon>
        <taxon>Apocrita</taxon>
        <taxon>Aculeata</taxon>
        <taxon>Vespoidea</taxon>
        <taxon>Vespidae</taxon>
        <taxon>Vespinae</taxon>
        <taxon>Vespula</taxon>
    </lineage>
</organism>
<dbReference type="AlphaFoldDB" id="A0A834KMQ4"/>
<gene>
    <name evidence="2" type="ORF">HZH68_003813</name>
</gene>
<sequence length="66" mass="7049">MLQVPAITGPLKGHGGLPLGGKYRYALRKEKVPGKEGKIEEYFGKSKKARQNSGVHSAPGAESTEL</sequence>
<dbReference type="EMBL" id="JACSDZ010000003">
    <property type="protein sequence ID" value="KAF7409432.1"/>
    <property type="molecule type" value="Genomic_DNA"/>
</dbReference>
<evidence type="ECO:0000313" key="3">
    <source>
        <dbReference type="Proteomes" id="UP000617340"/>
    </source>
</evidence>
<feature type="region of interest" description="Disordered" evidence="1">
    <location>
        <begin position="43"/>
        <end position="66"/>
    </location>
</feature>
<name>A0A834KMQ4_VESGE</name>
<comment type="caution">
    <text evidence="2">The sequence shown here is derived from an EMBL/GenBank/DDBJ whole genome shotgun (WGS) entry which is preliminary data.</text>
</comment>
<accession>A0A834KMQ4</accession>
<protein>
    <submittedName>
        <fullName evidence="2">Uncharacterized protein</fullName>
    </submittedName>
</protein>
<reference evidence="2" key="1">
    <citation type="journal article" date="2020" name="G3 (Bethesda)">
        <title>High-Quality Assemblies for Three Invasive Social Wasps from the &lt;i&gt;Vespula&lt;/i&gt; Genus.</title>
        <authorList>
            <person name="Harrop T.W.R."/>
            <person name="Guhlin J."/>
            <person name="McLaughlin G.M."/>
            <person name="Permina E."/>
            <person name="Stockwell P."/>
            <person name="Gilligan J."/>
            <person name="Le Lec M.F."/>
            <person name="Gruber M.A.M."/>
            <person name="Quinn O."/>
            <person name="Lovegrove M."/>
            <person name="Duncan E.J."/>
            <person name="Remnant E.J."/>
            <person name="Van Eeckhoven J."/>
            <person name="Graham B."/>
            <person name="Knapp R.A."/>
            <person name="Langford K.W."/>
            <person name="Kronenberg Z."/>
            <person name="Press M.O."/>
            <person name="Eacker S.M."/>
            <person name="Wilson-Rankin E.E."/>
            <person name="Purcell J."/>
            <person name="Lester P.J."/>
            <person name="Dearden P.K."/>
        </authorList>
    </citation>
    <scope>NUCLEOTIDE SEQUENCE</scope>
    <source>
        <strain evidence="2">Linc-1</strain>
    </source>
</reference>
<proteinExistence type="predicted"/>
<evidence type="ECO:0000313" key="2">
    <source>
        <dbReference type="EMBL" id="KAF7409432.1"/>
    </source>
</evidence>
<dbReference type="Proteomes" id="UP000617340">
    <property type="component" value="Unassembled WGS sequence"/>
</dbReference>
<keyword evidence="3" id="KW-1185">Reference proteome</keyword>
<evidence type="ECO:0000256" key="1">
    <source>
        <dbReference type="SAM" id="MobiDB-lite"/>
    </source>
</evidence>